<dbReference type="EMBL" id="JANHOG010000888">
    <property type="protein sequence ID" value="KAJ3550711.1"/>
    <property type="molecule type" value="Genomic_DNA"/>
</dbReference>
<organism evidence="1 2">
    <name type="scientific">Phlebia brevispora</name>
    <dbReference type="NCBI Taxonomy" id="194682"/>
    <lineage>
        <taxon>Eukaryota</taxon>
        <taxon>Fungi</taxon>
        <taxon>Dikarya</taxon>
        <taxon>Basidiomycota</taxon>
        <taxon>Agaricomycotina</taxon>
        <taxon>Agaricomycetes</taxon>
        <taxon>Polyporales</taxon>
        <taxon>Meruliaceae</taxon>
        <taxon>Phlebia</taxon>
    </lineage>
</organism>
<name>A0ACC1T190_9APHY</name>
<protein>
    <submittedName>
        <fullName evidence="1">Uncharacterized protein</fullName>
    </submittedName>
</protein>
<reference evidence="1" key="1">
    <citation type="submission" date="2022-07" db="EMBL/GenBank/DDBJ databases">
        <title>Genome Sequence of Phlebia brevispora.</title>
        <authorList>
            <person name="Buettner E."/>
        </authorList>
    </citation>
    <scope>NUCLEOTIDE SEQUENCE</scope>
    <source>
        <strain evidence="1">MPL23</strain>
    </source>
</reference>
<dbReference type="Proteomes" id="UP001148662">
    <property type="component" value="Unassembled WGS sequence"/>
</dbReference>
<accession>A0ACC1T190</accession>
<sequence length="576" mass="66853">MPTDLRRPHPKPDAFEFDLPPSKATSGIIRLTVDIPSSHITQSQHISRPPPRWKTPEFIFYAFVFCAVVPIMIWIPISLSSPSHPSYPIYIRRLSPGWLFGRRVDNSDAQYRGFRNNIPALSGLIVAFFAFKTIYTQVAKFRASAVRFTDNLHHIPFSLAFSMLMLIILHGTSVLKIFAILSINYLIAKLGRGSKVAPVLTWVFNGAVLFLNETQDGYRFSSLHHSLERLDKLGGLDPRWHIRFNITMLRLVSFNMDYYWAYKGQSALDTGDALNLKQRTTIAHPLELYSYRNYVTYVTYAPLFIAGPIMTFNDFMWQLCRPVSVSTREKLGYLFRFVTCFLAMEFILHFMYMVAIKDTKAWYGATAAELCMIGFWNLIIVWLKLLIPWRFFRLWALLDGIDPPENMVRCMANNYSTMGFWRSWHRSYNLWIVRYIYIPLGGTRNVIPTTILVFSFVALWHDLSFRLLAWGWLVSLFILPELCARFFLPRSKYGDRPWYRHVCAVGAVFNILMMMAANLVGFVIGTEGISYLLTRLVSGWEGVRFLLFACGCLFVGAQIMFEYREEEMRQGIYRRC</sequence>
<keyword evidence="2" id="KW-1185">Reference proteome</keyword>
<proteinExistence type="predicted"/>
<evidence type="ECO:0000313" key="1">
    <source>
        <dbReference type="EMBL" id="KAJ3550711.1"/>
    </source>
</evidence>
<gene>
    <name evidence="1" type="ORF">NM688_g5016</name>
</gene>
<evidence type="ECO:0000313" key="2">
    <source>
        <dbReference type="Proteomes" id="UP001148662"/>
    </source>
</evidence>
<comment type="caution">
    <text evidence="1">The sequence shown here is derived from an EMBL/GenBank/DDBJ whole genome shotgun (WGS) entry which is preliminary data.</text>
</comment>